<name>A0A0B6RU47_BURPL</name>
<dbReference type="GO" id="GO:0046491">
    <property type="term" value="P:L-methylmalonyl-CoA metabolic process"/>
    <property type="evidence" value="ECO:0007669"/>
    <property type="project" value="TreeGrafter"/>
</dbReference>
<dbReference type="EC" id="1.13.11.27" evidence="4"/>
<keyword evidence="4" id="KW-0560">Oxidoreductase</keyword>
<organism evidence="4 5">
    <name type="scientific">Burkholderia plantarii</name>
    <dbReference type="NCBI Taxonomy" id="41899"/>
    <lineage>
        <taxon>Bacteria</taxon>
        <taxon>Pseudomonadati</taxon>
        <taxon>Pseudomonadota</taxon>
        <taxon>Betaproteobacteria</taxon>
        <taxon>Burkholderiales</taxon>
        <taxon>Burkholderiaceae</taxon>
        <taxon>Burkholderia</taxon>
    </lineage>
</organism>
<dbReference type="InterPro" id="IPR037523">
    <property type="entry name" value="VOC_core"/>
</dbReference>
<keyword evidence="1" id="KW-0479">Metal-binding</keyword>
<gene>
    <name evidence="4" type="primary">hpd2</name>
    <name evidence="4" type="ORF">BGL_1c11770</name>
</gene>
<feature type="domain" description="VOC" evidence="3">
    <location>
        <begin position="47"/>
        <end position="175"/>
    </location>
</feature>
<dbReference type="InterPro" id="IPR004360">
    <property type="entry name" value="Glyas_Fos-R_dOase_dom"/>
</dbReference>
<feature type="compositionally biased region" description="Basic and acidic residues" evidence="2">
    <location>
        <begin position="1"/>
        <end position="19"/>
    </location>
</feature>
<dbReference type="HOGENOM" id="CLU_046006_5_1_4"/>
<sequence>MDRLSRDAARTADRAETPRDGAAVDIADDATDRTIDNRVDDAAAFRRLDHIALAVRDLEAAVHLFRDVLGFALKRRLQIKGARTGMHSAEMERNGIRFVLCQGTEPESQVSQLIEHFGVGVAHVALEVDDVEAAVGTLRSRGLSFDTSVIRGNGLTQAFSSRCANTGMSFELIHRNGEAGFLEDNVQDLFEQLEQSGKY</sequence>
<dbReference type="GO" id="GO:0046872">
    <property type="term" value="F:metal ion binding"/>
    <property type="evidence" value="ECO:0007669"/>
    <property type="project" value="UniProtKB-KW"/>
</dbReference>
<proteinExistence type="predicted"/>
<dbReference type="Pfam" id="PF00903">
    <property type="entry name" value="Glyoxalase"/>
    <property type="match status" value="1"/>
</dbReference>
<feature type="region of interest" description="Disordered" evidence="2">
    <location>
        <begin position="1"/>
        <end position="20"/>
    </location>
</feature>
<keyword evidence="4" id="KW-0670">Pyruvate</keyword>
<protein>
    <submittedName>
        <fullName evidence="4">4-hydoxyphenylpyruvate dioxygenase</fullName>
        <ecNumber evidence="4">1.13.11.27</ecNumber>
    </submittedName>
</protein>
<dbReference type="PANTHER" id="PTHR43048:SF3">
    <property type="entry name" value="METHYLMALONYL-COA EPIMERASE, MITOCHONDRIAL"/>
    <property type="match status" value="1"/>
</dbReference>
<keyword evidence="5" id="KW-1185">Reference proteome</keyword>
<keyword evidence="4" id="KW-0223">Dioxygenase</keyword>
<dbReference type="Proteomes" id="UP000031838">
    <property type="component" value="Chromosome 1"/>
</dbReference>
<dbReference type="SUPFAM" id="SSF54593">
    <property type="entry name" value="Glyoxalase/Bleomycin resistance protein/Dihydroxybiphenyl dioxygenase"/>
    <property type="match status" value="1"/>
</dbReference>
<dbReference type="InterPro" id="IPR051785">
    <property type="entry name" value="MMCE/EMCE_epimerase"/>
</dbReference>
<evidence type="ECO:0000256" key="1">
    <source>
        <dbReference type="ARBA" id="ARBA00022723"/>
    </source>
</evidence>
<evidence type="ECO:0000256" key="2">
    <source>
        <dbReference type="SAM" id="MobiDB-lite"/>
    </source>
</evidence>
<dbReference type="GO" id="GO:0004493">
    <property type="term" value="F:methylmalonyl-CoA epimerase activity"/>
    <property type="evidence" value="ECO:0007669"/>
    <property type="project" value="TreeGrafter"/>
</dbReference>
<dbReference type="GO" id="GO:0003868">
    <property type="term" value="F:4-hydroxyphenylpyruvate dioxygenase activity"/>
    <property type="evidence" value="ECO:0007669"/>
    <property type="project" value="UniProtKB-EC"/>
</dbReference>
<evidence type="ECO:0000313" key="4">
    <source>
        <dbReference type="EMBL" id="AJK45699.1"/>
    </source>
</evidence>
<dbReference type="KEGG" id="bgp:BGL_1c11770"/>
<dbReference type="Gene3D" id="3.10.180.10">
    <property type="entry name" value="2,3-Dihydroxybiphenyl 1,2-Dioxygenase, domain 1"/>
    <property type="match status" value="2"/>
</dbReference>
<accession>A0A0B6RU47</accession>
<dbReference type="RefSeq" id="WP_080937094.1">
    <property type="nucleotide sequence ID" value="NZ_CP002580.1"/>
</dbReference>
<dbReference type="PROSITE" id="PS51819">
    <property type="entry name" value="VOC"/>
    <property type="match status" value="1"/>
</dbReference>
<dbReference type="InterPro" id="IPR029068">
    <property type="entry name" value="Glyas_Bleomycin-R_OHBP_Dase"/>
</dbReference>
<dbReference type="PANTHER" id="PTHR43048">
    <property type="entry name" value="METHYLMALONYL-COA EPIMERASE"/>
    <property type="match status" value="1"/>
</dbReference>
<reference evidence="4 5" key="2">
    <citation type="journal article" date="2016" name="Appl. Microbiol. Biotechnol.">
        <title>Mutations improving production and secretion of extracellular lipase by Burkholderia glumae PG1.</title>
        <authorList>
            <person name="Knapp A."/>
            <person name="Voget S."/>
            <person name="Gao R."/>
            <person name="Zaburannyi N."/>
            <person name="Krysciak D."/>
            <person name="Breuer M."/>
            <person name="Hauer B."/>
            <person name="Streit W.R."/>
            <person name="Muller R."/>
            <person name="Daniel R."/>
            <person name="Jaeger K.E."/>
        </authorList>
    </citation>
    <scope>NUCLEOTIDE SEQUENCE [LARGE SCALE GENOMIC DNA]</scope>
    <source>
        <strain evidence="4 5">PG1</strain>
    </source>
</reference>
<reference evidence="5" key="1">
    <citation type="submission" date="2011-03" db="EMBL/GenBank/DDBJ databases">
        <authorList>
            <person name="Voget S."/>
            <person name="Streit W.R."/>
            <person name="Jaeger K.E."/>
            <person name="Daniel R."/>
        </authorList>
    </citation>
    <scope>NUCLEOTIDE SEQUENCE [LARGE SCALE GENOMIC DNA]</scope>
    <source>
        <strain evidence="5">PG1</strain>
    </source>
</reference>
<evidence type="ECO:0000259" key="3">
    <source>
        <dbReference type="PROSITE" id="PS51819"/>
    </source>
</evidence>
<evidence type="ECO:0000313" key="5">
    <source>
        <dbReference type="Proteomes" id="UP000031838"/>
    </source>
</evidence>
<dbReference type="AlphaFoldDB" id="A0A0B6RU47"/>
<dbReference type="EMBL" id="CP002580">
    <property type="protein sequence ID" value="AJK45699.1"/>
    <property type="molecule type" value="Genomic_DNA"/>
</dbReference>